<dbReference type="InterPro" id="IPR050317">
    <property type="entry name" value="Plant_Fungal_Acyltransferase"/>
</dbReference>
<dbReference type="PANTHER" id="PTHR31642:SF196">
    <property type="entry name" value="SHIKIMATE O-HYDROXYCINNAMOYLTRANSFERASE-LIKE"/>
    <property type="match status" value="1"/>
</dbReference>
<name>A0ABR2PTD0_9ROSI</name>
<proteinExistence type="inferred from homology"/>
<dbReference type="PANTHER" id="PTHR31642">
    <property type="entry name" value="TRICHOTHECENE 3-O-ACETYLTRANSFERASE"/>
    <property type="match status" value="1"/>
</dbReference>
<dbReference type="Pfam" id="PF02458">
    <property type="entry name" value="Transferase"/>
    <property type="match status" value="1"/>
</dbReference>
<dbReference type="Proteomes" id="UP001396334">
    <property type="component" value="Unassembled WGS sequence"/>
</dbReference>
<reference evidence="2 3" key="1">
    <citation type="journal article" date="2024" name="G3 (Bethesda)">
        <title>Genome assembly of Hibiscus sabdariffa L. provides insights into metabolisms of medicinal natural products.</title>
        <authorList>
            <person name="Kim T."/>
        </authorList>
    </citation>
    <scope>NUCLEOTIDE SEQUENCE [LARGE SCALE GENOMIC DNA]</scope>
    <source>
        <strain evidence="2">TK-2024</strain>
        <tissue evidence="2">Old leaves</tissue>
    </source>
</reference>
<comment type="caution">
    <text evidence="2">The sequence shown here is derived from an EMBL/GenBank/DDBJ whole genome shotgun (WGS) entry which is preliminary data.</text>
</comment>
<protein>
    <recommendedName>
        <fullName evidence="4">Shikimate O-hydroxycinnamoyltransferase</fullName>
    </recommendedName>
</protein>
<evidence type="ECO:0008006" key="4">
    <source>
        <dbReference type="Google" id="ProtNLM"/>
    </source>
</evidence>
<accession>A0ABR2PTD0</accession>
<evidence type="ECO:0000313" key="2">
    <source>
        <dbReference type="EMBL" id="KAK8991690.1"/>
    </source>
</evidence>
<gene>
    <name evidence="2" type="ORF">V6N11_062691</name>
</gene>
<evidence type="ECO:0000313" key="3">
    <source>
        <dbReference type="Proteomes" id="UP001396334"/>
    </source>
</evidence>
<dbReference type="Gene3D" id="3.30.559.10">
    <property type="entry name" value="Chloramphenicol acetyltransferase-like domain"/>
    <property type="match status" value="2"/>
</dbReference>
<comment type="similarity">
    <text evidence="1">Belongs to the plant acyltransferase family.</text>
</comment>
<organism evidence="2 3">
    <name type="scientific">Hibiscus sabdariffa</name>
    <name type="common">roselle</name>
    <dbReference type="NCBI Taxonomy" id="183260"/>
    <lineage>
        <taxon>Eukaryota</taxon>
        <taxon>Viridiplantae</taxon>
        <taxon>Streptophyta</taxon>
        <taxon>Embryophyta</taxon>
        <taxon>Tracheophyta</taxon>
        <taxon>Spermatophyta</taxon>
        <taxon>Magnoliopsida</taxon>
        <taxon>eudicotyledons</taxon>
        <taxon>Gunneridae</taxon>
        <taxon>Pentapetalae</taxon>
        <taxon>rosids</taxon>
        <taxon>malvids</taxon>
        <taxon>Malvales</taxon>
        <taxon>Malvaceae</taxon>
        <taxon>Malvoideae</taxon>
        <taxon>Hibiscus</taxon>
    </lineage>
</organism>
<dbReference type="EMBL" id="JBBPBN010000052">
    <property type="protein sequence ID" value="KAK8991690.1"/>
    <property type="molecule type" value="Genomic_DNA"/>
</dbReference>
<keyword evidence="3" id="KW-1185">Reference proteome</keyword>
<evidence type="ECO:0000256" key="1">
    <source>
        <dbReference type="ARBA" id="ARBA00009861"/>
    </source>
</evidence>
<dbReference type="SUPFAM" id="SSF52777">
    <property type="entry name" value="CoA-dependent acyltransferases"/>
    <property type="match status" value="1"/>
</dbReference>
<dbReference type="InterPro" id="IPR023213">
    <property type="entry name" value="CAT-like_dom_sf"/>
</dbReference>
<sequence length="483" mass="54040">MSVFRPRLLETIVRELDRFGFWFDSVAQAKQVHDQVVIAAMEVTIKETTMVTPCEDTPRTSLWVSNMDLVMTVYHISIVYFYKSNGSSDFFDTKVLKEALSKILVSFYPVAGRLGYDENGRLEIVCNGEGVLFNEAEASSVMEDLVQDFTDGSKVPLLVPKFDYSGGISSYPLLGLQVTTFKCGGVSIGVTIQHTLVDGPSTFHFINSWADTAHALCPAIAPVLDRSLLRARKPPTPKFHHVEFEPSPILKTIADRSVPGPSIVSIFKITAEQVKALKHKVNETSSNTKYSSYSILTAHIWRCAIKARELNQDQEIRLTMPIDGRNRLRPPLPPGYFGNVIFFAALDALAGEIQSESFIDTVKRIHEKLRRRDDEYLTSSIDLIETIVDVKTVRRGAASMRCPNLSINSWMWLPIHEADFGWGRPVFMRPANIVHEGKVYILPSSTGDGSLTLATCLETAHMKRFGTLLYDFCSHKTLPKSSL</sequence>